<dbReference type="Proteomes" id="UP000254765">
    <property type="component" value="Unassembled WGS sequence"/>
</dbReference>
<dbReference type="EMBL" id="UGYK01000002">
    <property type="protein sequence ID" value="SUI39191.1"/>
    <property type="molecule type" value="Genomic_DNA"/>
</dbReference>
<reference evidence="1 2" key="1">
    <citation type="submission" date="2018-06" db="EMBL/GenBank/DDBJ databases">
        <authorList>
            <consortium name="Pathogen Informatics"/>
            <person name="Doyle S."/>
        </authorList>
    </citation>
    <scope>NUCLEOTIDE SEQUENCE [LARGE SCALE GENOMIC DNA]</scope>
    <source>
        <strain evidence="1 2">NCTC10211</strain>
    </source>
</reference>
<name>A0A379Y1H1_SERMA</name>
<organism evidence="1 2">
    <name type="scientific">Serratia marcescens</name>
    <dbReference type="NCBI Taxonomy" id="615"/>
    <lineage>
        <taxon>Bacteria</taxon>
        <taxon>Pseudomonadati</taxon>
        <taxon>Pseudomonadota</taxon>
        <taxon>Gammaproteobacteria</taxon>
        <taxon>Enterobacterales</taxon>
        <taxon>Yersiniaceae</taxon>
        <taxon>Serratia</taxon>
    </lineage>
</organism>
<accession>A0A379Y1H1</accession>
<sequence length="65" mass="6705">MVASVPEFTMRTISIVGTSSVTNCAILTSISVGAPKLRPRCAASITASRIAGWLCPSTIGPQEPT</sequence>
<evidence type="ECO:0000313" key="2">
    <source>
        <dbReference type="Proteomes" id="UP000254765"/>
    </source>
</evidence>
<proteinExistence type="predicted"/>
<evidence type="ECO:0000313" key="1">
    <source>
        <dbReference type="EMBL" id="SUI39191.1"/>
    </source>
</evidence>
<gene>
    <name evidence="1" type="ORF">NCTC10211_00217</name>
</gene>
<protein>
    <submittedName>
        <fullName evidence="1">Uncharacterized protein</fullName>
    </submittedName>
</protein>
<dbReference type="AlphaFoldDB" id="A0A379Y1H1"/>